<dbReference type="GO" id="GO:1990904">
    <property type="term" value="C:ribonucleoprotein complex"/>
    <property type="evidence" value="ECO:0007669"/>
    <property type="project" value="UniProtKB-KW"/>
</dbReference>
<keyword evidence="4" id="KW-0694">RNA-binding</keyword>
<gene>
    <name evidence="6" type="primary">rps11p</name>
    <name evidence="4" type="synonym">rps11</name>
    <name evidence="6" type="ORF">LC1Nh_1073</name>
</gene>
<evidence type="ECO:0000256" key="3">
    <source>
        <dbReference type="ARBA" id="ARBA00023274"/>
    </source>
</evidence>
<evidence type="ECO:0000313" key="7">
    <source>
        <dbReference type="Proteomes" id="UP000377803"/>
    </source>
</evidence>
<dbReference type="PANTHER" id="PTHR11759">
    <property type="entry name" value="40S RIBOSOMAL PROTEIN S14/30S RIBOSOMAL PROTEIN S11"/>
    <property type="match status" value="1"/>
</dbReference>
<dbReference type="GO" id="GO:0019843">
    <property type="term" value="F:rRNA binding"/>
    <property type="evidence" value="ECO:0007669"/>
    <property type="project" value="UniProtKB-UniRule"/>
</dbReference>
<proteinExistence type="inferred from homology"/>
<comment type="subunit">
    <text evidence="4">Part of the 30S ribosomal subunit.</text>
</comment>
<comment type="function">
    <text evidence="4">Located on the platform of the 30S subunit.</text>
</comment>
<dbReference type="Proteomes" id="UP000377803">
    <property type="component" value="Chromosome"/>
</dbReference>
<dbReference type="Gene3D" id="3.30.420.80">
    <property type="entry name" value="Ribosomal protein S11"/>
    <property type="match status" value="1"/>
</dbReference>
<dbReference type="GO" id="GO:0003735">
    <property type="term" value="F:structural constituent of ribosome"/>
    <property type="evidence" value="ECO:0007669"/>
    <property type="project" value="InterPro"/>
</dbReference>
<keyword evidence="7" id="KW-1185">Reference proteome</keyword>
<accession>A0A5Q0UH78</accession>
<dbReference type="InterPro" id="IPR036967">
    <property type="entry name" value="Ribosomal_uS11_sf"/>
</dbReference>
<dbReference type="GO" id="GO:0006412">
    <property type="term" value="P:translation"/>
    <property type="evidence" value="ECO:0007669"/>
    <property type="project" value="UniProtKB-UniRule"/>
</dbReference>
<name>A0A5Q0UH78_9ARCH</name>
<dbReference type="KEGG" id="ncon:LC1Nh_1073"/>
<dbReference type="GO" id="GO:0005840">
    <property type="term" value="C:ribosome"/>
    <property type="evidence" value="ECO:0007669"/>
    <property type="project" value="UniProtKB-KW"/>
</dbReference>
<dbReference type="SUPFAM" id="SSF53137">
    <property type="entry name" value="Translational machinery components"/>
    <property type="match status" value="1"/>
</dbReference>
<dbReference type="RefSeq" id="WP_153550692.1">
    <property type="nucleotide sequence ID" value="NZ_CP040089.1"/>
</dbReference>
<evidence type="ECO:0000313" key="6">
    <source>
        <dbReference type="EMBL" id="QGA80944.1"/>
    </source>
</evidence>
<dbReference type="Pfam" id="PF00411">
    <property type="entry name" value="Ribosomal_S11"/>
    <property type="match status" value="1"/>
</dbReference>
<dbReference type="GeneID" id="42365471"/>
<dbReference type="InterPro" id="IPR001971">
    <property type="entry name" value="Ribosomal_uS11"/>
</dbReference>
<dbReference type="OrthoDB" id="12054at2157"/>
<feature type="region of interest" description="Disordered" evidence="5">
    <location>
        <begin position="105"/>
        <end position="128"/>
    </location>
</feature>
<dbReference type="PIRSF" id="PIRSF002131">
    <property type="entry name" value="Ribosomal_S11"/>
    <property type="match status" value="1"/>
</dbReference>
<keyword evidence="3 4" id="KW-0687">Ribonucleoprotein</keyword>
<dbReference type="HAMAP" id="MF_01310">
    <property type="entry name" value="Ribosomal_uS11"/>
    <property type="match status" value="1"/>
</dbReference>
<comment type="similarity">
    <text evidence="1 4">Belongs to the universal ribosomal protein uS11 family.</text>
</comment>
<evidence type="ECO:0000256" key="5">
    <source>
        <dbReference type="SAM" id="MobiDB-lite"/>
    </source>
</evidence>
<evidence type="ECO:0000256" key="1">
    <source>
        <dbReference type="ARBA" id="ARBA00006194"/>
    </source>
</evidence>
<sequence>MVKKGLVHIYSSFNNTIVHLTDATGAETLSRITSGQTTDKGRLQGSAFPAMKAAKRVMEEAEEKGIEKVDIRVRAPGGQKQKMPGQGAQPAIRAISRNEDIEVGNIEDVTPVPHDGCREKGGKRGRRV</sequence>
<evidence type="ECO:0000256" key="4">
    <source>
        <dbReference type="HAMAP-Rule" id="MF_01310"/>
    </source>
</evidence>
<protein>
    <recommendedName>
        <fullName evidence="4">Small ribosomal subunit protein uS11</fullName>
    </recommendedName>
</protein>
<keyword evidence="2 4" id="KW-0689">Ribosomal protein</keyword>
<evidence type="ECO:0000256" key="2">
    <source>
        <dbReference type="ARBA" id="ARBA00022980"/>
    </source>
</evidence>
<organism evidence="6 7">
    <name type="scientific">Candidatus Nanohalobium constans</name>
    <dbReference type="NCBI Taxonomy" id="2565781"/>
    <lineage>
        <taxon>Archaea</taxon>
        <taxon>Candidatus Nanohalarchaeota</taxon>
        <taxon>Candidatus Nanohalobia</taxon>
        <taxon>Candidatus Nanohalobiales</taxon>
        <taxon>Candidatus Nanohalobiaceae</taxon>
        <taxon>Candidatus Nanohalobium</taxon>
    </lineage>
</organism>
<dbReference type="AlphaFoldDB" id="A0A5Q0UH78"/>
<dbReference type="EMBL" id="CP040089">
    <property type="protein sequence ID" value="QGA80944.1"/>
    <property type="molecule type" value="Genomic_DNA"/>
</dbReference>
<reference evidence="7" key="1">
    <citation type="submission" date="2019-05" db="EMBL/GenBank/DDBJ databases">
        <title>Candidatus Nanohalobium constans, a novel model system to study the DPANN nano-sized archaea: genomic and physiological characterization of a nanoarchaeon co-cultured with its chitinotrophic host.</title>
        <authorList>
            <person name="La Cono V."/>
            <person name="Arcadi E."/>
            <person name="Crisafi F."/>
            <person name="Denaro R."/>
            <person name="La Spada G."/>
            <person name="Messina E."/>
            <person name="Smedile F."/>
            <person name="Toshchakov S.V."/>
            <person name="Shevchenko M.A."/>
            <person name="Golyshin P.N."/>
            <person name="Golyshina O.V."/>
            <person name="Ferrer M."/>
            <person name="Rohde M."/>
            <person name="Mushegian A."/>
            <person name="Sorokin D.Y."/>
            <person name="Giuliano L."/>
            <person name="Yakimov M.M."/>
        </authorList>
    </citation>
    <scope>NUCLEOTIDE SEQUENCE [LARGE SCALE GENOMIC DNA]</scope>
    <source>
        <strain evidence="7">LC1Nh</strain>
    </source>
</reference>
<keyword evidence="4" id="KW-0699">rRNA-binding</keyword>